<keyword evidence="2" id="KW-1185">Reference proteome</keyword>
<evidence type="ECO:0000313" key="2">
    <source>
        <dbReference type="Proteomes" id="UP001064489"/>
    </source>
</evidence>
<reference evidence="1" key="2">
    <citation type="submission" date="2023-02" db="EMBL/GenBank/DDBJ databases">
        <authorList>
            <person name="Swenson N.G."/>
            <person name="Wegrzyn J.L."/>
            <person name="Mcevoy S.L."/>
        </authorList>
    </citation>
    <scope>NUCLEOTIDE SEQUENCE</scope>
    <source>
        <strain evidence="1">91603</strain>
        <tissue evidence="1">Leaf</tissue>
    </source>
</reference>
<proteinExistence type="predicted"/>
<sequence length="185" mass="20845">MTYGERTWVLWSATKSKRRESTLKEGIRKFPLQHLISGSSHLSEEQKLFAGFRLLNLCKHHMVDATVDVSNGNDNNDVITNILPEDAFERLITSVLTCSVLVLFPAHVGAHFNRKPNIDEDFDGGSSNVSVMDDGAVADGKTKSLADVYEKCNMMINEPSYYKEAAQMDERKLAMKEELMMINKN</sequence>
<comment type="caution">
    <text evidence="1">The sequence shown here is derived from an EMBL/GenBank/DDBJ whole genome shotgun (WGS) entry which is preliminary data.</text>
</comment>
<dbReference type="AlphaFoldDB" id="A0AAD5NIF6"/>
<gene>
    <name evidence="1" type="ORF">LWI28_019830</name>
</gene>
<dbReference type="EMBL" id="JAJSOW010000106">
    <property type="protein sequence ID" value="KAI9161695.1"/>
    <property type="molecule type" value="Genomic_DNA"/>
</dbReference>
<dbReference type="Proteomes" id="UP001064489">
    <property type="component" value="Chromosome 2"/>
</dbReference>
<name>A0AAD5NIF6_ACENE</name>
<accession>A0AAD5NIF6</accession>
<evidence type="ECO:0000313" key="1">
    <source>
        <dbReference type="EMBL" id="KAI9161695.1"/>
    </source>
</evidence>
<protein>
    <submittedName>
        <fullName evidence="1">Uncharacterized protein</fullName>
    </submittedName>
</protein>
<organism evidence="1 2">
    <name type="scientific">Acer negundo</name>
    <name type="common">Box elder</name>
    <dbReference type="NCBI Taxonomy" id="4023"/>
    <lineage>
        <taxon>Eukaryota</taxon>
        <taxon>Viridiplantae</taxon>
        <taxon>Streptophyta</taxon>
        <taxon>Embryophyta</taxon>
        <taxon>Tracheophyta</taxon>
        <taxon>Spermatophyta</taxon>
        <taxon>Magnoliopsida</taxon>
        <taxon>eudicotyledons</taxon>
        <taxon>Gunneridae</taxon>
        <taxon>Pentapetalae</taxon>
        <taxon>rosids</taxon>
        <taxon>malvids</taxon>
        <taxon>Sapindales</taxon>
        <taxon>Sapindaceae</taxon>
        <taxon>Hippocastanoideae</taxon>
        <taxon>Acereae</taxon>
        <taxon>Acer</taxon>
    </lineage>
</organism>
<reference evidence="1" key="1">
    <citation type="journal article" date="2022" name="Plant J.">
        <title>Strategies of tolerance reflected in two North American maple genomes.</title>
        <authorList>
            <person name="McEvoy S.L."/>
            <person name="Sezen U.U."/>
            <person name="Trouern-Trend A."/>
            <person name="McMahon S.M."/>
            <person name="Schaberg P.G."/>
            <person name="Yang J."/>
            <person name="Wegrzyn J.L."/>
            <person name="Swenson N.G."/>
        </authorList>
    </citation>
    <scope>NUCLEOTIDE SEQUENCE</scope>
    <source>
        <strain evidence="1">91603</strain>
    </source>
</reference>